<evidence type="ECO:0000313" key="3">
    <source>
        <dbReference type="EMBL" id="TKG32640.1"/>
    </source>
</evidence>
<sequence>MKDINQIRRHLEFEISQLPQYPYLKQENIDRWIDDVIKLDPSRAIWHVDRLFRIGGSEIGPLLQSHRNKLADTISEQKYSHSSEIDIFRLKLLIDSPAPPNAAMRRGTRFEPILNEVKREELQKKYTLVRERPDLVERIVNANLPDFNWARVQVDQIWEVDGKIILLDYKFPSEGGLKTLLYEEPLMYSTQCTIGKMIANRLGIEIDEVMVSPYNMTTDSFDDINVPFDSEFEAEILHVGQAAYNKYTKGLFPTPPIPKYQIQSSEEIPNDIKEAMVKASLLRIMSKEVAESIIKEEDIYQDYLKVLSKGQSDDIRIEVATSNITGKTKKNFKKEEAVLVLKENGMPEAEVMLIKNNITKLNAALKECGVPKEEVNARCYSLDYEVDISQSRAKKGIQHQLVQAAKLQISENVSEILEQYSSDMLDYDSLNNTDGSLDKRKHYQLKTLLNLIENSDLVEVQEKAKSKLAEREVAYGAKPKTSSKVSNQSESPELTSANSIITSEQIDKFGLEGLLSPNEQTITSREEPDALNTEVELENDQLKQISHLFSINM</sequence>
<gene>
    <name evidence="2" type="ORF">BCS92_02290</name>
    <name evidence="3" type="ORF">FC057_12555</name>
</gene>
<reference evidence="4" key="1">
    <citation type="submission" date="2016-07" db="EMBL/GenBank/DDBJ databases">
        <title>Nontailed viruses are major unrecognized killers of bacteria in the ocean.</title>
        <authorList>
            <person name="Kauffman K."/>
            <person name="Hussain F."/>
            <person name="Yang J."/>
            <person name="Arevalo P."/>
            <person name="Brown J."/>
            <person name="Cutler M."/>
            <person name="Kelly L."/>
            <person name="Polz M.F."/>
        </authorList>
    </citation>
    <scope>NUCLEOTIDE SEQUENCE [LARGE SCALE GENOMIC DNA]</scope>
    <source>
        <strain evidence="4">10N.222.48.A2</strain>
    </source>
</reference>
<proteinExistence type="predicted"/>
<evidence type="ECO:0000256" key="1">
    <source>
        <dbReference type="SAM" id="MobiDB-lite"/>
    </source>
</evidence>
<reference evidence="3 5" key="4">
    <citation type="submission" date="2019-04" db="EMBL/GenBank/DDBJ databases">
        <title>A reverse ecology approach based on a biological definition of microbial populations.</title>
        <authorList>
            <person name="Arevalo P."/>
            <person name="Vaninsberghe D."/>
            <person name="Elsherbini J."/>
            <person name="Gore J."/>
            <person name="Polz M."/>
        </authorList>
    </citation>
    <scope>NUCLEOTIDE SEQUENCE [LARGE SCALE GENOMIC DNA]</scope>
    <source>
        <strain evidence="3 5">10N.222.45.A8</strain>
    </source>
</reference>
<dbReference type="Proteomes" id="UP000235579">
    <property type="component" value="Unassembled WGS sequence"/>
</dbReference>
<feature type="region of interest" description="Disordered" evidence="1">
    <location>
        <begin position="477"/>
        <end position="498"/>
    </location>
</feature>
<dbReference type="InterPro" id="IPR011604">
    <property type="entry name" value="PDDEXK-like_dom_sf"/>
</dbReference>
<evidence type="ECO:0000313" key="4">
    <source>
        <dbReference type="Proteomes" id="UP000235579"/>
    </source>
</evidence>
<dbReference type="EMBL" id="MDBP01000080">
    <property type="protein sequence ID" value="PMP09977.1"/>
    <property type="molecule type" value="Genomic_DNA"/>
</dbReference>
<organism evidence="2 4">
    <name type="scientific">Vibrio tasmaniensis</name>
    <dbReference type="NCBI Taxonomy" id="212663"/>
    <lineage>
        <taxon>Bacteria</taxon>
        <taxon>Pseudomonadati</taxon>
        <taxon>Pseudomonadota</taxon>
        <taxon>Gammaproteobacteria</taxon>
        <taxon>Vibrionales</taxon>
        <taxon>Vibrionaceae</taxon>
        <taxon>Vibrio</taxon>
    </lineage>
</organism>
<evidence type="ECO:0008006" key="6">
    <source>
        <dbReference type="Google" id="ProtNLM"/>
    </source>
</evidence>
<dbReference type="Proteomes" id="UP000308018">
    <property type="component" value="Unassembled WGS sequence"/>
</dbReference>
<dbReference type="RefSeq" id="WP_102258390.1">
    <property type="nucleotide sequence ID" value="NZ_MDBG01000002.1"/>
</dbReference>
<dbReference type="Gene3D" id="3.90.320.10">
    <property type="match status" value="1"/>
</dbReference>
<protein>
    <recommendedName>
        <fullName evidence="6">YqaJ viral recombinase domain-containing protein</fullName>
    </recommendedName>
</protein>
<dbReference type="EMBL" id="SYVV01000021">
    <property type="protein sequence ID" value="TKG32640.1"/>
    <property type="molecule type" value="Genomic_DNA"/>
</dbReference>
<reference evidence="2" key="3">
    <citation type="journal article" date="2018" name="Nature">
        <title>A major lineage of non-tailed dsDNA viruses as unrecognized killers of marine bacteria.</title>
        <authorList>
            <person name="Kauffman K.M."/>
            <person name="Hussain F.A."/>
            <person name="Yang J."/>
            <person name="Arevalo P."/>
            <person name="Brown J.M."/>
            <person name="Chang W.K."/>
            <person name="VanInsberghe D."/>
            <person name="Elsherbini J."/>
            <person name="Sharma R.S."/>
            <person name="Cutler M.B."/>
            <person name="Kelly L."/>
            <person name="Polz M.F."/>
        </authorList>
    </citation>
    <scope>NUCLEOTIDE SEQUENCE</scope>
    <source>
        <strain evidence="2">10N.222.48.A2</strain>
    </source>
</reference>
<feature type="compositionally biased region" description="Polar residues" evidence="1">
    <location>
        <begin position="480"/>
        <end position="498"/>
    </location>
</feature>
<evidence type="ECO:0000313" key="2">
    <source>
        <dbReference type="EMBL" id="PMP09977.1"/>
    </source>
</evidence>
<name>A0A2N7NCQ8_9VIBR</name>
<reference evidence="2" key="2">
    <citation type="submission" date="2016-07" db="EMBL/GenBank/DDBJ databases">
        <authorList>
            <person name="Wan K."/>
            <person name="Booth B."/>
            <person name="Spirohn K."/>
            <person name="Hao T."/>
            <person name="Hu Y."/>
            <person name="Calderwood M."/>
            <person name="Hill D."/>
            <person name="Mohr S."/>
            <person name="Vidal M."/>
            <person name="Celniker S."/>
            <person name="Perrimon N."/>
        </authorList>
    </citation>
    <scope>NUCLEOTIDE SEQUENCE</scope>
    <source>
        <strain evidence="2">10N.222.48.A2</strain>
    </source>
</reference>
<evidence type="ECO:0000313" key="5">
    <source>
        <dbReference type="Proteomes" id="UP000308018"/>
    </source>
</evidence>
<comment type="caution">
    <text evidence="2">The sequence shown here is derived from an EMBL/GenBank/DDBJ whole genome shotgun (WGS) entry which is preliminary data.</text>
</comment>
<accession>A0A2N7NCQ8</accession>
<dbReference type="AlphaFoldDB" id="A0A2N7NCQ8"/>